<gene>
    <name evidence="2" type="ORF">DFP72DRAFT_810638</name>
    <name evidence="1" type="ORF">DFP72DRAFT_822057</name>
</gene>
<dbReference type="AlphaFoldDB" id="A0A8H6HHJ4"/>
<dbReference type="Proteomes" id="UP000521943">
    <property type="component" value="Unassembled WGS sequence"/>
</dbReference>
<keyword evidence="3" id="KW-1185">Reference proteome</keyword>
<name>A0A8H6HHJ4_9AGAR</name>
<evidence type="ECO:0000313" key="2">
    <source>
        <dbReference type="EMBL" id="KAF6756294.1"/>
    </source>
</evidence>
<organism evidence="1 3">
    <name type="scientific">Ephemerocybe angulata</name>
    <dbReference type="NCBI Taxonomy" id="980116"/>
    <lineage>
        <taxon>Eukaryota</taxon>
        <taxon>Fungi</taxon>
        <taxon>Dikarya</taxon>
        <taxon>Basidiomycota</taxon>
        <taxon>Agaricomycotina</taxon>
        <taxon>Agaricomycetes</taxon>
        <taxon>Agaricomycetidae</taxon>
        <taxon>Agaricales</taxon>
        <taxon>Agaricineae</taxon>
        <taxon>Psathyrellaceae</taxon>
        <taxon>Ephemerocybe</taxon>
    </lineage>
</organism>
<protein>
    <submittedName>
        <fullName evidence="1">Uncharacterized protein</fullName>
    </submittedName>
</protein>
<accession>A0A8H6HHJ4</accession>
<comment type="caution">
    <text evidence="1">The sequence shown here is derived from an EMBL/GenBank/DDBJ whole genome shotgun (WGS) entry which is preliminary data.</text>
</comment>
<sequence>MLEAQRQASRGLTRDELARLFEKNEKTWINLTTMSALRWDDFPWPMIRKPTNPEEITTAAIEAYVLSPHYPDKSRSEKDRIKDYIKRWHPDRFETKLLIKVLDEEKERVREGAGSVVRSLNDLLAKRNDSQDRFG</sequence>
<reference evidence="1 3" key="1">
    <citation type="submission" date="2020-07" db="EMBL/GenBank/DDBJ databases">
        <title>Comparative genomics of pyrophilous fungi reveals a link between fire events and developmental genes.</title>
        <authorList>
            <consortium name="DOE Joint Genome Institute"/>
            <person name="Steindorff A.S."/>
            <person name="Carver A."/>
            <person name="Calhoun S."/>
            <person name="Stillman K."/>
            <person name="Liu H."/>
            <person name="Lipzen A."/>
            <person name="Pangilinan J."/>
            <person name="Labutti K."/>
            <person name="Bruns T.D."/>
            <person name="Grigoriev I.V."/>
        </authorList>
    </citation>
    <scope>NUCLEOTIDE SEQUENCE [LARGE SCALE GENOMIC DNA]</scope>
    <source>
        <strain evidence="1 3">CBS 144469</strain>
    </source>
</reference>
<evidence type="ECO:0000313" key="1">
    <source>
        <dbReference type="EMBL" id="KAF6747118.1"/>
    </source>
</evidence>
<dbReference type="EMBL" id="JACGCI010000084">
    <property type="protein sequence ID" value="KAF6747118.1"/>
    <property type="molecule type" value="Genomic_DNA"/>
</dbReference>
<evidence type="ECO:0000313" key="3">
    <source>
        <dbReference type="Proteomes" id="UP000521943"/>
    </source>
</evidence>
<dbReference type="OrthoDB" id="412109at2759"/>
<proteinExistence type="predicted"/>
<dbReference type="EMBL" id="JACGCI010000026">
    <property type="protein sequence ID" value="KAF6756294.1"/>
    <property type="molecule type" value="Genomic_DNA"/>
</dbReference>